<dbReference type="Gene3D" id="3.80.10.10">
    <property type="entry name" value="Ribonuclease Inhibitor"/>
    <property type="match status" value="3"/>
</dbReference>
<reference evidence="2" key="2">
    <citation type="submission" date="2025-08" db="UniProtKB">
        <authorList>
            <consortium name="Ensembl"/>
        </authorList>
    </citation>
    <scope>IDENTIFICATION</scope>
</reference>
<sequence>MVNMTPLLFPWQQTLVPTSMMANETISQRYTAVCDKHEIKINPFILNVLQQTSEAERNFTLNLRGNDNQPVLQRLGDEDVFAMSKCLQNHQAVTGLDLRYNNVSDEGARHLADLIKVENSALRSLNLMFNNIQKEGAELLAGGLQQNHSLMSLKLSGNKLSKKGFVALGRALQRNQTLQELQLADCDLDTTDVLTLSIVLKINQTLRSVDISRPLLFSLQEEWTWSFSEMLETNSSLVELHLGKMGLTDTGLERLARGLKQNRSLRYLDLRCNRVTRDGAQHLAEVLTQNSSLEVLDLSANRIEDEGATCLSGAIARPECPLREFSVCRNNIRTEGLLSLSQAVASASGLTHLYIWGNQLQEPVCRAFSQLISGGHLAPEHTDVSPYQVDGHVFLAEVNQRLRSTLFCLETVGAATS</sequence>
<dbReference type="RefSeq" id="XP_015811061.3">
    <property type="nucleotide sequence ID" value="XM_015955575.3"/>
</dbReference>
<dbReference type="Pfam" id="PF13516">
    <property type="entry name" value="LRR_6"/>
    <property type="match status" value="6"/>
</dbReference>
<dbReference type="PANTHER" id="PTHR24111:SF4">
    <property type="entry name" value="LEUCINE-RICH REPEAT-CONTAINING PROTEIN 34"/>
    <property type="match status" value="1"/>
</dbReference>
<dbReference type="Proteomes" id="UP000694548">
    <property type="component" value="Chromosome sgr08"/>
</dbReference>
<dbReference type="SMART" id="SM00368">
    <property type="entry name" value="LRR_RI"/>
    <property type="match status" value="9"/>
</dbReference>
<dbReference type="SUPFAM" id="SSF52047">
    <property type="entry name" value="RNI-like"/>
    <property type="match status" value="1"/>
</dbReference>
<dbReference type="AlphaFoldDB" id="A0A8C6PQ42"/>
<reference evidence="2" key="3">
    <citation type="submission" date="2025-09" db="UniProtKB">
        <authorList>
            <consortium name="Ensembl"/>
        </authorList>
    </citation>
    <scope>IDENTIFICATION</scope>
</reference>
<dbReference type="PANTHER" id="PTHR24111">
    <property type="entry name" value="LEUCINE-RICH REPEAT-CONTAINING PROTEIN 34"/>
    <property type="match status" value="1"/>
</dbReference>
<dbReference type="InterPro" id="IPR052201">
    <property type="entry name" value="LRR-containing_regulator"/>
</dbReference>
<accession>A0A8C6PQ42</accession>
<name>A0A8C6PQ42_NOTFU</name>
<dbReference type="InterPro" id="IPR001611">
    <property type="entry name" value="Leu-rich_rpt"/>
</dbReference>
<organism evidence="2 3">
    <name type="scientific">Nothobranchius furzeri</name>
    <name type="common">Turquoise killifish</name>
    <dbReference type="NCBI Taxonomy" id="105023"/>
    <lineage>
        <taxon>Eukaryota</taxon>
        <taxon>Metazoa</taxon>
        <taxon>Chordata</taxon>
        <taxon>Craniata</taxon>
        <taxon>Vertebrata</taxon>
        <taxon>Euteleostomi</taxon>
        <taxon>Actinopterygii</taxon>
        <taxon>Neopterygii</taxon>
        <taxon>Teleostei</taxon>
        <taxon>Neoteleostei</taxon>
        <taxon>Acanthomorphata</taxon>
        <taxon>Ovalentaria</taxon>
        <taxon>Atherinomorphae</taxon>
        <taxon>Cyprinodontiformes</taxon>
        <taxon>Nothobranchiidae</taxon>
        <taxon>Nothobranchius</taxon>
    </lineage>
</organism>
<dbReference type="CTD" id="151827"/>
<reference evidence="2" key="1">
    <citation type="submission" date="2014-08" db="EMBL/GenBank/DDBJ databases">
        <authorList>
            <person name="Senf B."/>
            <person name="Petzold A."/>
            <person name="Downie B.R."/>
            <person name="Koch P."/>
            <person name="Platzer M."/>
        </authorList>
    </citation>
    <scope>NUCLEOTIDE SEQUENCE [LARGE SCALE GENOMIC DNA]</scope>
    <source>
        <strain evidence="2">GRZ</strain>
    </source>
</reference>
<dbReference type="Ensembl" id="ENSNFUT00015049399.1">
    <property type="protein sequence ID" value="ENSNFUP00015047332.1"/>
    <property type="gene ID" value="ENSNFUG00015022383.1"/>
</dbReference>
<evidence type="ECO:0000313" key="2">
    <source>
        <dbReference type="Ensembl" id="ENSNFUP00015047332.1"/>
    </source>
</evidence>
<keyword evidence="3" id="KW-1185">Reference proteome</keyword>
<dbReference type="KEGG" id="nfu:107383125"/>
<dbReference type="GeneTree" id="ENSGT00940000156456"/>
<evidence type="ECO:0000313" key="3">
    <source>
        <dbReference type="Proteomes" id="UP000694548"/>
    </source>
</evidence>
<dbReference type="InterPro" id="IPR032675">
    <property type="entry name" value="LRR_dom_sf"/>
</dbReference>
<proteinExistence type="predicted"/>
<evidence type="ECO:0000256" key="1">
    <source>
        <dbReference type="ARBA" id="ARBA00022737"/>
    </source>
</evidence>
<gene>
    <name evidence="2" type="primary">lrrc34</name>
</gene>
<keyword evidence="1" id="KW-0677">Repeat</keyword>
<dbReference type="GeneID" id="107383125"/>
<protein>
    <submittedName>
        <fullName evidence="2">Leucine rich repeat containing 34</fullName>
    </submittedName>
</protein>